<dbReference type="NCBIfam" id="TIGR00305">
    <property type="entry name" value="putative toxin-antitoxin system toxin component, PIN family"/>
    <property type="match status" value="1"/>
</dbReference>
<dbReference type="PANTHER" id="PTHR34610">
    <property type="entry name" value="SSL7007 PROTEIN"/>
    <property type="match status" value="1"/>
</dbReference>
<reference evidence="2 3" key="1">
    <citation type="submission" date="2023-09" db="EMBL/GenBank/DDBJ databases">
        <authorList>
            <person name="Rey-Velasco X."/>
        </authorList>
    </citation>
    <scope>NUCLEOTIDE SEQUENCE [LARGE SCALE GENOMIC DNA]</scope>
    <source>
        <strain evidence="2 3">W345</strain>
    </source>
</reference>
<keyword evidence="3" id="KW-1185">Reference proteome</keyword>
<dbReference type="SUPFAM" id="SSF88723">
    <property type="entry name" value="PIN domain-like"/>
    <property type="match status" value="1"/>
</dbReference>
<protein>
    <submittedName>
        <fullName evidence="2">Toxin-antitoxin system toxin component, PIN family</fullName>
    </submittedName>
</protein>
<evidence type="ECO:0000313" key="2">
    <source>
        <dbReference type="EMBL" id="MDT0497287.1"/>
    </source>
</evidence>
<organism evidence="2 3">
    <name type="scientific">Banduia mediterranea</name>
    <dbReference type="NCBI Taxonomy" id="3075609"/>
    <lineage>
        <taxon>Bacteria</taxon>
        <taxon>Pseudomonadati</taxon>
        <taxon>Pseudomonadota</taxon>
        <taxon>Gammaproteobacteria</taxon>
        <taxon>Nevskiales</taxon>
        <taxon>Algiphilaceae</taxon>
        <taxon>Banduia</taxon>
    </lineage>
</organism>
<dbReference type="InterPro" id="IPR029060">
    <property type="entry name" value="PIN-like_dom_sf"/>
</dbReference>
<evidence type="ECO:0000313" key="3">
    <source>
        <dbReference type="Proteomes" id="UP001254608"/>
    </source>
</evidence>
<gene>
    <name evidence="2" type="ORF">RM530_07900</name>
</gene>
<dbReference type="InterPro" id="IPR002716">
    <property type="entry name" value="PIN_dom"/>
</dbReference>
<evidence type="ECO:0000259" key="1">
    <source>
        <dbReference type="Pfam" id="PF13470"/>
    </source>
</evidence>
<dbReference type="PANTHER" id="PTHR34610:SF4">
    <property type="entry name" value="SLL8027 PROTEIN"/>
    <property type="match status" value="1"/>
</dbReference>
<dbReference type="RefSeq" id="WP_311364677.1">
    <property type="nucleotide sequence ID" value="NZ_JAVRIC010000008.1"/>
</dbReference>
<sequence>MRVVLDTNILVSALLIEASLPAQFLAHWRKGQFILLSAEEQITELNRVTRYPRIRERLSPVIAGRLVNQIRELSVMVGPLPTVDVSPDPYDNYLLAMAQAGKADYLVTGDKADLLSLGKYEGTRIVSARRFMDALS</sequence>
<dbReference type="Pfam" id="PF13470">
    <property type="entry name" value="PIN_3"/>
    <property type="match status" value="1"/>
</dbReference>
<accession>A0ABU2WHE7</accession>
<dbReference type="Proteomes" id="UP001254608">
    <property type="component" value="Unassembled WGS sequence"/>
</dbReference>
<comment type="caution">
    <text evidence="2">The sequence shown here is derived from an EMBL/GenBank/DDBJ whole genome shotgun (WGS) entry which is preliminary data.</text>
</comment>
<dbReference type="EMBL" id="JAVRIC010000008">
    <property type="protein sequence ID" value="MDT0497287.1"/>
    <property type="molecule type" value="Genomic_DNA"/>
</dbReference>
<feature type="domain" description="PIN" evidence="1">
    <location>
        <begin position="2"/>
        <end position="112"/>
    </location>
</feature>
<dbReference type="InterPro" id="IPR002850">
    <property type="entry name" value="PIN_toxin-like"/>
</dbReference>
<proteinExistence type="predicted"/>
<name>A0ABU2WHE7_9GAMM</name>